<reference evidence="8 9" key="1">
    <citation type="submission" date="2018-03" db="EMBL/GenBank/DDBJ databases">
        <title>Draft Genome Sequences of the Obligatory Marine Myxobacteria Enhygromyxa salina SWB007.</title>
        <authorList>
            <person name="Poehlein A."/>
            <person name="Moghaddam J.A."/>
            <person name="Harms H."/>
            <person name="Alanjari M."/>
            <person name="Koenig G.M."/>
            <person name="Daniel R."/>
            <person name="Schaeberle T.F."/>
        </authorList>
    </citation>
    <scope>NUCLEOTIDE SEQUENCE [LARGE SCALE GENOMIC DNA]</scope>
    <source>
        <strain evidence="8 9">SWB007</strain>
    </source>
</reference>
<evidence type="ECO:0000313" key="9">
    <source>
        <dbReference type="Proteomes" id="UP000238823"/>
    </source>
</evidence>
<evidence type="ECO:0000256" key="4">
    <source>
        <dbReference type="ARBA" id="ARBA00023125"/>
    </source>
</evidence>
<organism evidence="8 9">
    <name type="scientific">Enhygromyxa salina</name>
    <dbReference type="NCBI Taxonomy" id="215803"/>
    <lineage>
        <taxon>Bacteria</taxon>
        <taxon>Pseudomonadati</taxon>
        <taxon>Myxococcota</taxon>
        <taxon>Polyangia</taxon>
        <taxon>Nannocystales</taxon>
        <taxon>Nannocystaceae</taxon>
        <taxon>Enhygromyxa</taxon>
    </lineage>
</organism>
<evidence type="ECO:0000313" key="8">
    <source>
        <dbReference type="EMBL" id="PRP93671.1"/>
    </source>
</evidence>
<keyword evidence="5" id="KW-0804">Transcription</keyword>
<evidence type="ECO:0000259" key="6">
    <source>
        <dbReference type="Pfam" id="PF04542"/>
    </source>
</evidence>
<dbReference type="InterPro" id="IPR036388">
    <property type="entry name" value="WH-like_DNA-bd_sf"/>
</dbReference>
<dbReference type="PANTHER" id="PTHR43133">
    <property type="entry name" value="RNA POLYMERASE ECF-TYPE SIGMA FACTO"/>
    <property type="match status" value="1"/>
</dbReference>
<dbReference type="Pfam" id="PF04542">
    <property type="entry name" value="Sigma70_r2"/>
    <property type="match status" value="1"/>
</dbReference>
<evidence type="ECO:0000259" key="7">
    <source>
        <dbReference type="Pfam" id="PF08281"/>
    </source>
</evidence>
<dbReference type="Proteomes" id="UP000238823">
    <property type="component" value="Unassembled WGS sequence"/>
</dbReference>
<dbReference type="GO" id="GO:0006352">
    <property type="term" value="P:DNA-templated transcription initiation"/>
    <property type="evidence" value="ECO:0007669"/>
    <property type="project" value="InterPro"/>
</dbReference>
<evidence type="ECO:0000256" key="2">
    <source>
        <dbReference type="ARBA" id="ARBA00023015"/>
    </source>
</evidence>
<dbReference type="InterPro" id="IPR013324">
    <property type="entry name" value="RNA_pol_sigma_r3/r4-like"/>
</dbReference>
<comment type="similarity">
    <text evidence="1">Belongs to the sigma-70 factor family. ECF subfamily.</text>
</comment>
<feature type="domain" description="RNA polymerase sigma factor 70 region 4 type 2" evidence="7">
    <location>
        <begin position="117"/>
        <end position="167"/>
    </location>
</feature>
<sequence>MTADSELLTAWRAGDQTAGIELFDRYYPNVSRFFRSKTRDGWADLVQSTFLACAAGKDRFRGETGFRQYLFSIAYKQLISHYRRRSRDHAKIDFSEFSAVDLDPSPSAVTAERQELQLMLRALRHIPLDAQIILELHYWEHMSTHECALTLELPHSTAKWRLRRARELVKQKMQTLAESPELATSTIDGFDRWAAALRDEILTEP</sequence>
<evidence type="ECO:0000256" key="3">
    <source>
        <dbReference type="ARBA" id="ARBA00023082"/>
    </source>
</evidence>
<dbReference type="InterPro" id="IPR013325">
    <property type="entry name" value="RNA_pol_sigma_r2"/>
</dbReference>
<dbReference type="SUPFAM" id="SSF88946">
    <property type="entry name" value="Sigma2 domain of RNA polymerase sigma factors"/>
    <property type="match status" value="1"/>
</dbReference>
<keyword evidence="3" id="KW-0731">Sigma factor</keyword>
<protein>
    <submittedName>
        <fullName evidence="8">ECF RNA polymerase sigma-E factor</fullName>
    </submittedName>
</protein>
<dbReference type="Gene3D" id="1.10.10.10">
    <property type="entry name" value="Winged helix-like DNA-binding domain superfamily/Winged helix DNA-binding domain"/>
    <property type="match status" value="1"/>
</dbReference>
<dbReference type="NCBIfam" id="TIGR02937">
    <property type="entry name" value="sigma70-ECF"/>
    <property type="match status" value="1"/>
</dbReference>
<accession>A0A2S9XLW2</accession>
<dbReference type="EMBL" id="PVNL01000147">
    <property type="protein sequence ID" value="PRP93671.1"/>
    <property type="molecule type" value="Genomic_DNA"/>
</dbReference>
<evidence type="ECO:0000256" key="1">
    <source>
        <dbReference type="ARBA" id="ARBA00010641"/>
    </source>
</evidence>
<proteinExistence type="inferred from homology"/>
<dbReference type="InterPro" id="IPR007627">
    <property type="entry name" value="RNA_pol_sigma70_r2"/>
</dbReference>
<gene>
    <name evidence="8" type="primary">rpoE_25</name>
    <name evidence="8" type="ORF">ENSA7_80990</name>
</gene>
<dbReference type="OrthoDB" id="5524536at2"/>
<keyword evidence="2" id="KW-0805">Transcription regulation</keyword>
<dbReference type="SUPFAM" id="SSF88659">
    <property type="entry name" value="Sigma3 and sigma4 domains of RNA polymerase sigma factors"/>
    <property type="match status" value="1"/>
</dbReference>
<dbReference type="InterPro" id="IPR013249">
    <property type="entry name" value="RNA_pol_sigma70_r4_t2"/>
</dbReference>
<dbReference type="PANTHER" id="PTHR43133:SF8">
    <property type="entry name" value="RNA POLYMERASE SIGMA FACTOR HI_1459-RELATED"/>
    <property type="match status" value="1"/>
</dbReference>
<dbReference type="InterPro" id="IPR039425">
    <property type="entry name" value="RNA_pol_sigma-70-like"/>
</dbReference>
<dbReference type="InterPro" id="IPR014284">
    <property type="entry name" value="RNA_pol_sigma-70_dom"/>
</dbReference>
<dbReference type="Pfam" id="PF08281">
    <property type="entry name" value="Sigma70_r4_2"/>
    <property type="match status" value="1"/>
</dbReference>
<keyword evidence="4" id="KW-0238">DNA-binding</keyword>
<dbReference type="GO" id="GO:0003677">
    <property type="term" value="F:DNA binding"/>
    <property type="evidence" value="ECO:0007669"/>
    <property type="project" value="UniProtKB-KW"/>
</dbReference>
<dbReference type="Gene3D" id="1.10.1740.10">
    <property type="match status" value="1"/>
</dbReference>
<feature type="domain" description="RNA polymerase sigma-70 region 2" evidence="6">
    <location>
        <begin position="22"/>
        <end position="87"/>
    </location>
</feature>
<name>A0A2S9XLW2_9BACT</name>
<comment type="caution">
    <text evidence="8">The sequence shown here is derived from an EMBL/GenBank/DDBJ whole genome shotgun (WGS) entry which is preliminary data.</text>
</comment>
<dbReference type="RefSeq" id="WP_106094842.1">
    <property type="nucleotide sequence ID" value="NZ_PVNL01000147.1"/>
</dbReference>
<dbReference type="AlphaFoldDB" id="A0A2S9XLW2"/>
<evidence type="ECO:0000256" key="5">
    <source>
        <dbReference type="ARBA" id="ARBA00023163"/>
    </source>
</evidence>
<dbReference type="GO" id="GO:0016987">
    <property type="term" value="F:sigma factor activity"/>
    <property type="evidence" value="ECO:0007669"/>
    <property type="project" value="UniProtKB-KW"/>
</dbReference>